<proteinExistence type="predicted"/>
<evidence type="ECO:0000313" key="3">
    <source>
        <dbReference type="Proteomes" id="UP000054217"/>
    </source>
</evidence>
<dbReference type="OrthoDB" id="5804279at2759"/>
<reference evidence="2 3" key="1">
    <citation type="submission" date="2014-04" db="EMBL/GenBank/DDBJ databases">
        <authorList>
            <consortium name="DOE Joint Genome Institute"/>
            <person name="Kuo A."/>
            <person name="Kohler A."/>
            <person name="Costa M.D."/>
            <person name="Nagy L.G."/>
            <person name="Floudas D."/>
            <person name="Copeland A."/>
            <person name="Barry K.W."/>
            <person name="Cichocki N."/>
            <person name="Veneault-Fourrey C."/>
            <person name="LaButti K."/>
            <person name="Lindquist E.A."/>
            <person name="Lipzen A."/>
            <person name="Lundell T."/>
            <person name="Morin E."/>
            <person name="Murat C."/>
            <person name="Sun H."/>
            <person name="Tunlid A."/>
            <person name="Henrissat B."/>
            <person name="Grigoriev I.V."/>
            <person name="Hibbett D.S."/>
            <person name="Martin F."/>
            <person name="Nordberg H.P."/>
            <person name="Cantor M.N."/>
            <person name="Hua S.X."/>
        </authorList>
    </citation>
    <scope>NUCLEOTIDE SEQUENCE [LARGE SCALE GENOMIC DNA]</scope>
    <source>
        <strain evidence="2 3">Marx 270</strain>
    </source>
</reference>
<dbReference type="EMBL" id="KN832003">
    <property type="protein sequence ID" value="KIN99639.1"/>
    <property type="molecule type" value="Genomic_DNA"/>
</dbReference>
<reference evidence="3" key="2">
    <citation type="submission" date="2015-01" db="EMBL/GenBank/DDBJ databases">
        <title>Evolutionary Origins and Diversification of the Mycorrhizal Mutualists.</title>
        <authorList>
            <consortium name="DOE Joint Genome Institute"/>
            <consortium name="Mycorrhizal Genomics Consortium"/>
            <person name="Kohler A."/>
            <person name="Kuo A."/>
            <person name="Nagy L.G."/>
            <person name="Floudas D."/>
            <person name="Copeland A."/>
            <person name="Barry K.W."/>
            <person name="Cichocki N."/>
            <person name="Veneault-Fourrey C."/>
            <person name="LaButti K."/>
            <person name="Lindquist E.A."/>
            <person name="Lipzen A."/>
            <person name="Lundell T."/>
            <person name="Morin E."/>
            <person name="Murat C."/>
            <person name="Riley R."/>
            <person name="Ohm R."/>
            <person name="Sun H."/>
            <person name="Tunlid A."/>
            <person name="Henrissat B."/>
            <person name="Grigoriev I.V."/>
            <person name="Hibbett D.S."/>
            <person name="Martin F."/>
        </authorList>
    </citation>
    <scope>NUCLEOTIDE SEQUENCE [LARGE SCALE GENOMIC DNA]</scope>
    <source>
        <strain evidence="3">Marx 270</strain>
    </source>
</reference>
<dbReference type="InParanoid" id="A0A0C3NEZ0"/>
<organism evidence="2 3">
    <name type="scientific">Pisolithus tinctorius Marx 270</name>
    <dbReference type="NCBI Taxonomy" id="870435"/>
    <lineage>
        <taxon>Eukaryota</taxon>
        <taxon>Fungi</taxon>
        <taxon>Dikarya</taxon>
        <taxon>Basidiomycota</taxon>
        <taxon>Agaricomycotina</taxon>
        <taxon>Agaricomycetes</taxon>
        <taxon>Agaricomycetidae</taxon>
        <taxon>Boletales</taxon>
        <taxon>Sclerodermatineae</taxon>
        <taxon>Pisolithaceae</taxon>
        <taxon>Pisolithus</taxon>
    </lineage>
</organism>
<accession>A0A0C3NEZ0</accession>
<name>A0A0C3NEZ0_PISTI</name>
<dbReference type="AlphaFoldDB" id="A0A0C3NEZ0"/>
<evidence type="ECO:0000313" key="2">
    <source>
        <dbReference type="EMBL" id="KIN99639.1"/>
    </source>
</evidence>
<feature type="domain" description="GSKIP" evidence="1">
    <location>
        <begin position="59"/>
        <end position="91"/>
    </location>
</feature>
<dbReference type="HOGENOM" id="CLU_155989_0_0_1"/>
<evidence type="ECO:0000259" key="1">
    <source>
        <dbReference type="Pfam" id="PF05303"/>
    </source>
</evidence>
<dbReference type="InterPro" id="IPR023231">
    <property type="entry name" value="GSKIP_dom_sf"/>
</dbReference>
<dbReference type="Gene3D" id="3.30.2280.10">
    <property type="entry name" value="Hypothetical protein (hspc210)"/>
    <property type="match status" value="1"/>
</dbReference>
<dbReference type="Proteomes" id="UP000054217">
    <property type="component" value="Unassembled WGS sequence"/>
</dbReference>
<sequence>MASFFYNELRRALSEQTFGIARYEVATPVSAYEATASVTVLEGSCVSVTLTGRGYHLSNGQTFETIEDLLMSISPKYAQQRSDALFAKLRGLQ</sequence>
<dbReference type="SUPFAM" id="SSF103107">
    <property type="entry name" value="Hypothetical protein c14orf129, hspc210"/>
    <property type="match status" value="1"/>
</dbReference>
<gene>
    <name evidence="2" type="ORF">M404DRAFT_30289</name>
</gene>
<dbReference type="Pfam" id="PF05303">
    <property type="entry name" value="GSKIP_dom"/>
    <property type="match status" value="1"/>
</dbReference>
<protein>
    <recommendedName>
        <fullName evidence="1">GSKIP domain-containing protein</fullName>
    </recommendedName>
</protein>
<dbReference type="InterPro" id="IPR007967">
    <property type="entry name" value="GSKIP_dom"/>
</dbReference>
<keyword evidence="3" id="KW-1185">Reference proteome</keyword>